<evidence type="ECO:0000256" key="5">
    <source>
        <dbReference type="ARBA" id="ARBA00023136"/>
    </source>
</evidence>
<reference evidence="7 8" key="1">
    <citation type="submission" date="2014-05" db="EMBL/GenBank/DDBJ databases">
        <title>Draft genome sequence of a rare smut relative, Tilletiaria anomala UBC 951.</title>
        <authorList>
            <consortium name="DOE Joint Genome Institute"/>
            <person name="Toome M."/>
            <person name="Kuo A."/>
            <person name="Henrissat B."/>
            <person name="Lipzen A."/>
            <person name="Tritt A."/>
            <person name="Yoshinaga Y."/>
            <person name="Zane M."/>
            <person name="Barry K."/>
            <person name="Grigoriev I.V."/>
            <person name="Spatafora J.W."/>
            <person name="Aimea M.C."/>
        </authorList>
    </citation>
    <scope>NUCLEOTIDE SEQUENCE [LARGE SCALE GENOMIC DNA]</scope>
    <source>
        <strain evidence="7 8">UBC 951</strain>
    </source>
</reference>
<accession>A0A066VEH9</accession>
<dbReference type="OMA" id="YENEIEW"/>
<dbReference type="Proteomes" id="UP000027361">
    <property type="component" value="Unassembled WGS sequence"/>
</dbReference>
<evidence type="ECO:0000256" key="6">
    <source>
        <dbReference type="SAM" id="Phobius"/>
    </source>
</evidence>
<evidence type="ECO:0000256" key="1">
    <source>
        <dbReference type="ARBA" id="ARBA00004225"/>
    </source>
</evidence>
<dbReference type="FunCoup" id="A0A066VEH9">
    <property type="interactions" value="31"/>
</dbReference>
<gene>
    <name evidence="7" type="ORF">K437DRAFT_258739</name>
</gene>
<comment type="caution">
    <text evidence="7">The sequence shown here is derived from an EMBL/GenBank/DDBJ whole genome shotgun (WGS) entry which is preliminary data.</text>
</comment>
<dbReference type="InParanoid" id="A0A066VEH9"/>
<dbReference type="AlphaFoldDB" id="A0A066VEH9"/>
<dbReference type="Pfam" id="PF08637">
    <property type="entry name" value="NCA2"/>
    <property type="match status" value="1"/>
</dbReference>
<organism evidence="7 8">
    <name type="scientific">Tilletiaria anomala (strain ATCC 24038 / CBS 436.72 / UBC 951)</name>
    <dbReference type="NCBI Taxonomy" id="1037660"/>
    <lineage>
        <taxon>Eukaryota</taxon>
        <taxon>Fungi</taxon>
        <taxon>Dikarya</taxon>
        <taxon>Basidiomycota</taxon>
        <taxon>Ustilaginomycotina</taxon>
        <taxon>Exobasidiomycetes</taxon>
        <taxon>Georgefischeriales</taxon>
        <taxon>Tilletiariaceae</taxon>
        <taxon>Tilletiaria</taxon>
    </lineage>
</organism>
<dbReference type="HOGENOM" id="CLU_008227_1_0_1"/>
<sequence length="685" mass="75339">MSDNSSFAVDFVRNIGVRIDDSQPLSTRVQSPKVPEKADQKGDEALKIELADDLDLAHLTKLPSRSSLLKILDSLATQTRLISAGSAEALKSHIVGSVRAEQEAQALLRITYLAYAVSLDALLKKAEILGDQEWFWSDIEDELLQTSRYFLQTLPGRLFALAENASKLVYDNASQTLSTVTADRPAAGLRSLLDGRTFAEAWSLVRTSPTFAVASMFPCTRQSVDNDLSKQPKLNFSLLRPSALSPVRLTRHEARHKRKRLVNERDKLATKIGELSIKMRQQQSSTLGEALKTPEEAFKHVVELTATLGAVVSGCDSYASSSQNPIEQLQDILASRLAQHDPSAVYSTMLKPAPFGLGPPSTLARLWLSFVFVPTVSLILLKAFTRNKDAILGSVRNAKETIRGFLVGWVYEPVVRLLDTIRHGEAADGVIISKESLNSDLQSLERMVTDFSAEKYSLSLQELEQVAAKVKEGDLTHVLRIYEAELKSPLKSAVTGSLIRTLLIQIQKAKVDLEVAMSGIDSLLKSQQLLFGAVGIAPAMGILYVTVSWFKNRLSQASNRQGRAAGYDVKIRAWEALRRVDKLLAAPAGKEGGELDAKTQGLLLLDLALLRLVAEPLVASVAVSRKRGTRKKLHQQFLQDIRELEGLQATADGPQFVADVGLAWNSRRAVMDCVWRSWGPLIAFQ</sequence>
<comment type="subcellular location">
    <subcellularLocation>
        <location evidence="1">Mitochondrion membrane</location>
        <topology evidence="1">Multi-pass membrane protein</topology>
    </subcellularLocation>
</comment>
<name>A0A066VEH9_TILAU</name>
<keyword evidence="8" id="KW-1185">Reference proteome</keyword>
<feature type="transmembrane region" description="Helical" evidence="6">
    <location>
        <begin position="529"/>
        <end position="550"/>
    </location>
</feature>
<dbReference type="RefSeq" id="XP_013241294.1">
    <property type="nucleotide sequence ID" value="XM_013385840.1"/>
</dbReference>
<evidence type="ECO:0000256" key="3">
    <source>
        <dbReference type="ARBA" id="ARBA00022989"/>
    </source>
</evidence>
<dbReference type="PANTHER" id="PTHR28234">
    <property type="entry name" value="NUCLEAR CONTROL OF ATPASE PROTEIN 2"/>
    <property type="match status" value="1"/>
</dbReference>
<evidence type="ECO:0000256" key="2">
    <source>
        <dbReference type="ARBA" id="ARBA00022692"/>
    </source>
</evidence>
<dbReference type="GO" id="GO:0005741">
    <property type="term" value="C:mitochondrial outer membrane"/>
    <property type="evidence" value="ECO:0007669"/>
    <property type="project" value="TreeGrafter"/>
</dbReference>
<evidence type="ECO:0000256" key="4">
    <source>
        <dbReference type="ARBA" id="ARBA00023128"/>
    </source>
</evidence>
<protein>
    <submittedName>
        <fullName evidence="7">NCA2-domain-containing protein</fullName>
    </submittedName>
</protein>
<dbReference type="InterPro" id="IPR013946">
    <property type="entry name" value="NCA2-like"/>
</dbReference>
<dbReference type="GeneID" id="25265066"/>
<keyword evidence="2 6" id="KW-0812">Transmembrane</keyword>
<keyword evidence="3 6" id="KW-1133">Transmembrane helix</keyword>
<proteinExistence type="predicted"/>
<dbReference type="PANTHER" id="PTHR28234:SF1">
    <property type="entry name" value="NUCLEAR CONTROL OF ATPASE PROTEIN 2"/>
    <property type="match status" value="1"/>
</dbReference>
<dbReference type="OrthoDB" id="413313at2759"/>
<evidence type="ECO:0000313" key="8">
    <source>
        <dbReference type="Proteomes" id="UP000027361"/>
    </source>
</evidence>
<keyword evidence="4" id="KW-0496">Mitochondrion</keyword>
<evidence type="ECO:0000313" key="7">
    <source>
        <dbReference type="EMBL" id="KDN40157.1"/>
    </source>
</evidence>
<dbReference type="STRING" id="1037660.A0A066VEH9"/>
<dbReference type="EMBL" id="JMSN01000094">
    <property type="protein sequence ID" value="KDN40157.1"/>
    <property type="molecule type" value="Genomic_DNA"/>
</dbReference>
<keyword evidence="5 6" id="KW-0472">Membrane</keyword>